<name>A0ACA9RDF8_9GLOM</name>
<comment type="caution">
    <text evidence="1">The sequence shown here is derived from an EMBL/GenBank/DDBJ whole genome shotgun (WGS) entry which is preliminary data.</text>
</comment>
<sequence>DFLAMDCEFVDIFEFPGSKTSLRLPAQVTLTDYYGNVVLNKYIRPDKPVGLWRGANTFKRLLMNNGSSFEEVQSEVIETIKDKVLVGYTISTDLI</sequence>
<protein>
    <submittedName>
        <fullName evidence="1">6199_t:CDS:1</fullName>
    </submittedName>
</protein>
<organism evidence="1 2">
    <name type="scientific">Cetraspora pellucida</name>
    <dbReference type="NCBI Taxonomy" id="1433469"/>
    <lineage>
        <taxon>Eukaryota</taxon>
        <taxon>Fungi</taxon>
        <taxon>Fungi incertae sedis</taxon>
        <taxon>Mucoromycota</taxon>
        <taxon>Glomeromycotina</taxon>
        <taxon>Glomeromycetes</taxon>
        <taxon>Diversisporales</taxon>
        <taxon>Gigasporaceae</taxon>
        <taxon>Cetraspora</taxon>
    </lineage>
</organism>
<proteinExistence type="predicted"/>
<dbReference type="EMBL" id="CAJVPW010066627">
    <property type="protein sequence ID" value="CAG8788357.1"/>
    <property type="molecule type" value="Genomic_DNA"/>
</dbReference>
<accession>A0ACA9RDF8</accession>
<gene>
    <name evidence="1" type="ORF">SPELUC_LOCUS17002</name>
</gene>
<reference evidence="1" key="1">
    <citation type="submission" date="2021-06" db="EMBL/GenBank/DDBJ databases">
        <authorList>
            <person name="Kallberg Y."/>
            <person name="Tangrot J."/>
            <person name="Rosling A."/>
        </authorList>
    </citation>
    <scope>NUCLEOTIDE SEQUENCE</scope>
    <source>
        <strain evidence="1">28 12/20/2015</strain>
    </source>
</reference>
<evidence type="ECO:0000313" key="2">
    <source>
        <dbReference type="Proteomes" id="UP000789366"/>
    </source>
</evidence>
<feature type="non-terminal residue" evidence="1">
    <location>
        <position position="95"/>
    </location>
</feature>
<feature type="non-terminal residue" evidence="1">
    <location>
        <position position="1"/>
    </location>
</feature>
<dbReference type="Proteomes" id="UP000789366">
    <property type="component" value="Unassembled WGS sequence"/>
</dbReference>
<evidence type="ECO:0000313" key="1">
    <source>
        <dbReference type="EMBL" id="CAG8788357.1"/>
    </source>
</evidence>
<keyword evidence="2" id="KW-1185">Reference proteome</keyword>